<protein>
    <submittedName>
        <fullName evidence="1">ImmA/IrrE family metallo-endopeptidase</fullName>
    </submittedName>
</protein>
<sequence>MSPFAFHHPWRELRDHFGHVVVFWQAQHGLRRSATDGTWRIWMDPSLGQAGRRSALAHELEHLRAGHVGCQPPVVERHVRAMAAQRLLPCIRQVADAVVWARGCIDTAADELWVDRDTLLARVDRRHTPPMEVAYVRHRARLYEEEMA</sequence>
<proteinExistence type="predicted"/>
<organism evidence="1 2">
    <name type="scientific">Desertihabitans brevis</name>
    <dbReference type="NCBI Taxonomy" id="2268447"/>
    <lineage>
        <taxon>Bacteria</taxon>
        <taxon>Bacillati</taxon>
        <taxon>Actinomycetota</taxon>
        <taxon>Actinomycetes</taxon>
        <taxon>Propionibacteriales</taxon>
        <taxon>Propionibacteriaceae</taxon>
        <taxon>Desertihabitans</taxon>
    </lineage>
</organism>
<dbReference type="RefSeq" id="WP_114127876.1">
    <property type="nucleotide sequence ID" value="NZ_QOUI01000012.1"/>
</dbReference>
<dbReference type="AlphaFoldDB" id="A0A367YR00"/>
<accession>A0A367YR00</accession>
<evidence type="ECO:0000313" key="1">
    <source>
        <dbReference type="EMBL" id="RCK68315.1"/>
    </source>
</evidence>
<evidence type="ECO:0000313" key="2">
    <source>
        <dbReference type="Proteomes" id="UP000252770"/>
    </source>
</evidence>
<name>A0A367YR00_9ACTN</name>
<dbReference type="Proteomes" id="UP000252770">
    <property type="component" value="Unassembled WGS sequence"/>
</dbReference>
<dbReference type="EMBL" id="QOUI01000012">
    <property type="protein sequence ID" value="RCK68315.1"/>
    <property type="molecule type" value="Genomic_DNA"/>
</dbReference>
<reference evidence="1 2" key="1">
    <citation type="submission" date="2018-07" db="EMBL/GenBank/DDBJ databases">
        <title>Desertimonas flava gen. nov. sp. nov.</title>
        <authorList>
            <person name="Liu S."/>
        </authorList>
    </citation>
    <scope>NUCLEOTIDE SEQUENCE [LARGE SCALE GENOMIC DNA]</scope>
    <source>
        <strain evidence="1 2">16Sb5-5</strain>
    </source>
</reference>
<comment type="caution">
    <text evidence="1">The sequence shown here is derived from an EMBL/GenBank/DDBJ whole genome shotgun (WGS) entry which is preliminary data.</text>
</comment>
<keyword evidence="2" id="KW-1185">Reference proteome</keyword>
<gene>
    <name evidence="1" type="ORF">DT076_16850</name>
</gene>